<dbReference type="Proteomes" id="UP000377595">
    <property type="component" value="Unassembled WGS sequence"/>
</dbReference>
<feature type="region of interest" description="Disordered" evidence="1">
    <location>
        <begin position="362"/>
        <end position="400"/>
    </location>
</feature>
<sequence length="419" mass="45087">MKPSTTTPLVATGLLLASVLLPQPAVAAAPAVVMSEPVTGASVKPGPVALRGTATDDVGVTELWLGIQDRSTLLWWRPDGTWGAFARVPVTITPGASATWAYDWTALAAGEYGVTVFAKDADGAISSTWRSFTVDNVAPDADFTQPPINDEVYGVRPLTFSGWASDDRKIGDVGFAVSDRTTGQWYRPDGTFGDYHRYPTQLTSTGEKTANWQFTWTPPRAGQFSLQVVVLDKAGNPDASIPFRRINVDNTPPHTVIAAPAGISASTPLNTPVTLSGSATDDYGVTGLWLAIQDQATRSWLRPDGSWGAFARVQIPVDRSGSPTTSWSYAFRPPALGAFVVQIAAIDRVGLVDQDKPYRLITAVAPPSPSPSPSPRPTPSPTPTYRPTSKPTPKPTLTYKPKPKCDWVFHRSRWQWVCA</sequence>
<dbReference type="InterPro" id="IPR013783">
    <property type="entry name" value="Ig-like_fold"/>
</dbReference>
<dbReference type="EMBL" id="BLAF01000007">
    <property type="protein sequence ID" value="GES18543.1"/>
    <property type="molecule type" value="Genomic_DNA"/>
</dbReference>
<evidence type="ECO:0000313" key="3">
    <source>
        <dbReference type="EMBL" id="GES18543.1"/>
    </source>
</evidence>
<keyword evidence="4" id="KW-1185">Reference proteome</keyword>
<proteinExistence type="predicted"/>
<evidence type="ECO:0000313" key="4">
    <source>
        <dbReference type="Proteomes" id="UP000377595"/>
    </source>
</evidence>
<dbReference type="Gene3D" id="2.60.40.10">
    <property type="entry name" value="Immunoglobulins"/>
    <property type="match status" value="2"/>
</dbReference>
<reference evidence="3 4" key="1">
    <citation type="submission" date="2019-10" db="EMBL/GenBank/DDBJ databases">
        <title>Whole genome shotgun sequence of Acrocarpospora pleiomorpha NBRC 16267.</title>
        <authorList>
            <person name="Ichikawa N."/>
            <person name="Kimura A."/>
            <person name="Kitahashi Y."/>
            <person name="Komaki H."/>
            <person name="Oguchi A."/>
        </authorList>
    </citation>
    <scope>NUCLEOTIDE SEQUENCE [LARGE SCALE GENOMIC DNA]</scope>
    <source>
        <strain evidence="3 4">NBRC 16267</strain>
    </source>
</reference>
<gene>
    <name evidence="3" type="ORF">Aple_014380</name>
</gene>
<dbReference type="Pfam" id="PF17957">
    <property type="entry name" value="Big_7"/>
    <property type="match status" value="1"/>
</dbReference>
<protein>
    <recommendedName>
        <fullName evidence="5">Bacterial Ig-like domain-containing protein</fullName>
    </recommendedName>
</protein>
<evidence type="ECO:0000256" key="1">
    <source>
        <dbReference type="SAM" id="MobiDB-lite"/>
    </source>
</evidence>
<organism evidence="3 4">
    <name type="scientific">Acrocarpospora pleiomorpha</name>
    <dbReference type="NCBI Taxonomy" id="90975"/>
    <lineage>
        <taxon>Bacteria</taxon>
        <taxon>Bacillati</taxon>
        <taxon>Actinomycetota</taxon>
        <taxon>Actinomycetes</taxon>
        <taxon>Streptosporangiales</taxon>
        <taxon>Streptosporangiaceae</taxon>
        <taxon>Acrocarpospora</taxon>
    </lineage>
</organism>
<feature type="compositionally biased region" description="Pro residues" evidence="1">
    <location>
        <begin position="366"/>
        <end position="394"/>
    </location>
</feature>
<feature type="signal peptide" evidence="2">
    <location>
        <begin position="1"/>
        <end position="27"/>
    </location>
</feature>
<name>A0A5M3XHN8_9ACTN</name>
<dbReference type="GO" id="GO:0005975">
    <property type="term" value="P:carbohydrate metabolic process"/>
    <property type="evidence" value="ECO:0007669"/>
    <property type="project" value="UniProtKB-ARBA"/>
</dbReference>
<comment type="caution">
    <text evidence="3">The sequence shown here is derived from an EMBL/GenBank/DDBJ whole genome shotgun (WGS) entry which is preliminary data.</text>
</comment>
<feature type="chain" id="PRO_5024326672" description="Bacterial Ig-like domain-containing protein" evidence="2">
    <location>
        <begin position="28"/>
        <end position="419"/>
    </location>
</feature>
<keyword evidence="2" id="KW-0732">Signal</keyword>
<dbReference type="RefSeq" id="WP_170321324.1">
    <property type="nucleotide sequence ID" value="NZ_BAAAHM010000010.1"/>
</dbReference>
<evidence type="ECO:0008006" key="5">
    <source>
        <dbReference type="Google" id="ProtNLM"/>
    </source>
</evidence>
<accession>A0A5M3XHN8</accession>
<evidence type="ECO:0000256" key="2">
    <source>
        <dbReference type="SAM" id="SignalP"/>
    </source>
</evidence>
<dbReference type="AlphaFoldDB" id="A0A5M3XHN8"/>